<dbReference type="NCBIfam" id="TIGR02565">
    <property type="entry name" value="cas_Csy2"/>
    <property type="match status" value="1"/>
</dbReference>
<accession>A0A432X7J7</accession>
<evidence type="ECO:0000313" key="2">
    <source>
        <dbReference type="Proteomes" id="UP000286976"/>
    </source>
</evidence>
<gene>
    <name evidence="1" type="primary">csy2</name>
    <name evidence="1" type="ORF">CWE15_04995</name>
</gene>
<dbReference type="InterPro" id="IPR013398">
    <property type="entry name" value="CRISPR-assoc_prot_Csy2"/>
</dbReference>
<dbReference type="RefSeq" id="WP_126756982.1">
    <property type="nucleotide sequence ID" value="NZ_PIPQ01000002.1"/>
</dbReference>
<protein>
    <submittedName>
        <fullName evidence="1">Type I-F CRISPR-associated protein Csy2</fullName>
    </submittedName>
</protein>
<dbReference type="Pfam" id="PF09614">
    <property type="entry name" value="Cas_Csy2"/>
    <property type="match status" value="1"/>
</dbReference>
<dbReference type="EMBL" id="PIPQ01000002">
    <property type="protein sequence ID" value="RUO42767.1"/>
    <property type="molecule type" value="Genomic_DNA"/>
</dbReference>
<dbReference type="Proteomes" id="UP000286976">
    <property type="component" value="Unassembled WGS sequence"/>
</dbReference>
<dbReference type="AlphaFoldDB" id="A0A432X7J7"/>
<comment type="caution">
    <text evidence="1">The sequence shown here is derived from an EMBL/GenBank/DDBJ whole genome shotgun (WGS) entry which is preliminary data.</text>
</comment>
<dbReference type="OrthoDB" id="1550641at2"/>
<sequence length="317" mass="35427">MNTDNKTVVGYLVFNRIQVENANAISSPITYGFPAITGFLGAAHAMSRRLQNSHLAELSLGGVLIACHDCQPQVYQASSYSDFTFNQSRNPIKRDGKTASIIEEGKCHLTVSLAIEVLVDEDEDDDESLNSTEIEQLIANTTQWIQQQRLAGGSVKSLAKFNPVTFVEPDDIDQIKPLIMPAFVLMDAHNDLTELTGILQEKDHEQTALDALVDVCVLHHIPQTDSQGNTHWSVESAKEGRGWLVPIPVGYQGISDVFEAGEMQHARNSEYRSQYVESIYSLGKWVFPHRINDLATAFWQYHHDAESQLYLTIQPNQ</sequence>
<reference evidence="1 2" key="1">
    <citation type="journal article" date="2011" name="Front. Microbiol.">
        <title>Genomic signatures of strain selection and enhancement in Bacillus atrophaeus var. globigii, a historical biowarfare simulant.</title>
        <authorList>
            <person name="Gibbons H.S."/>
            <person name="Broomall S.M."/>
            <person name="McNew L.A."/>
            <person name="Daligault H."/>
            <person name="Chapman C."/>
            <person name="Bruce D."/>
            <person name="Karavis M."/>
            <person name="Krepps M."/>
            <person name="McGregor P.A."/>
            <person name="Hong C."/>
            <person name="Park K.H."/>
            <person name="Akmal A."/>
            <person name="Feldman A."/>
            <person name="Lin J.S."/>
            <person name="Chang W.E."/>
            <person name="Higgs B.W."/>
            <person name="Demirev P."/>
            <person name="Lindquist J."/>
            <person name="Liem A."/>
            <person name="Fochler E."/>
            <person name="Read T.D."/>
            <person name="Tapia R."/>
            <person name="Johnson S."/>
            <person name="Bishop-Lilly K.A."/>
            <person name="Detter C."/>
            <person name="Han C."/>
            <person name="Sozhamannan S."/>
            <person name="Rosenzweig C.N."/>
            <person name="Skowronski E.W."/>
        </authorList>
    </citation>
    <scope>NUCLEOTIDE SEQUENCE [LARGE SCALE GENOMIC DNA]</scope>
    <source>
        <strain evidence="1 2">AIT1</strain>
    </source>
</reference>
<evidence type="ECO:0000313" key="1">
    <source>
        <dbReference type="EMBL" id="RUO42767.1"/>
    </source>
</evidence>
<name>A0A432X7J7_9GAMM</name>
<dbReference type="CDD" id="cd09736">
    <property type="entry name" value="Csy2_I-F"/>
    <property type="match status" value="1"/>
</dbReference>
<proteinExistence type="predicted"/>
<organism evidence="1 2">
    <name type="scientific">Aliidiomarina taiwanensis</name>
    <dbReference type="NCBI Taxonomy" id="946228"/>
    <lineage>
        <taxon>Bacteria</taxon>
        <taxon>Pseudomonadati</taxon>
        <taxon>Pseudomonadota</taxon>
        <taxon>Gammaproteobacteria</taxon>
        <taxon>Alteromonadales</taxon>
        <taxon>Idiomarinaceae</taxon>
        <taxon>Aliidiomarina</taxon>
    </lineage>
</organism>
<keyword evidence="2" id="KW-1185">Reference proteome</keyword>